<reference evidence="1 2" key="1">
    <citation type="submission" date="2019-03" db="EMBL/GenBank/DDBJ databases">
        <title>The genome sequence of a newly discovered highly antifungal drug resistant Aspergillus species, Aspergillus tanneri NIH 1004.</title>
        <authorList>
            <person name="Mounaud S."/>
            <person name="Singh I."/>
            <person name="Joardar V."/>
            <person name="Pakala S."/>
            <person name="Pakala S."/>
            <person name="Venepally P."/>
            <person name="Hoover J."/>
            <person name="Nierman W."/>
            <person name="Chung J."/>
            <person name="Losada L."/>
        </authorList>
    </citation>
    <scope>NUCLEOTIDE SEQUENCE [LARGE SCALE GENOMIC DNA]</scope>
    <source>
        <strain evidence="1 2">NIH1004</strain>
    </source>
</reference>
<dbReference type="PANTHER" id="PTHR33099">
    <property type="entry name" value="FE2OG DIOXYGENASE DOMAIN-CONTAINING PROTEIN"/>
    <property type="match status" value="1"/>
</dbReference>
<sequence length="1054" mass="117974">MTQAETAQARAKRVPMNDSSRALIDRSIKSREENAWLKSLDLCDDELSDMRNIQNTYKVQLDDFPDVGYGFRIWLLWDYDRIWGIFDLGYTKGLFLIDPGPRMSECDDDGQVLPFVWRGIRKAAPDYLLCNEDIMKGEIRINPRESTLEGFFQFMAGNGNASSAGRCAFHGKRHFGPAVVPYCLEDVVEEWNGYSPLAREESVRQKLSPSDLVADLHRGDGETSVKEGIQSTLEEIKATGTFMTSGNHDTAIIPGLHISNVGSIRLPISAEDAREMIQSCHMSPYGKGTETLVNESVRKSWQLDANQFSLQNPKWHTLVRVSVDKAVTGLGLQANPLEVKAELYKLLIYEEGAFFLPHQDSEKVDGMFGTLVISLPSKHEGGDVIASHKDERLTFETAPNSEFGFSWAAWYADVTHEVKPVTSGYRIVLVYNLIHRPSAALLQFRGNKTERLTHLLKSWARAAEEPGQYLDGWDDDFNSACPPALVYILEHQYTQAELNFARLKGVDQPRFAELQNACERTGFDIFLANIEKMKTGGVNEDGYYGGYYGHGCYHSDGPHSIVDLVESTLELSHVVNAKGDIVGKDISFPENMLIPEDVFDRDPDDEDFEGFTGNEGASATHFYRETGALIMPKRFHFLFVLEKLKHGQGNAEQFLEDSRRVIAFELADMELFGRSMVLLGGEFSSSQITQIAKTIFQIGLHVIRPSGSESDGHDLAKALSNYPVMGSFSRTAAFLETNLSNTAFVLSFITAAHDYSLTGNLDKSEVGAVLERLLPIIVQSFKIENTTSLRPAETPFALSSYCAYPKTTSRISSNTVIKLIQLADATNANVTGVMDTLVEYAANVKGSEIESTFHKFLFPVANGISKHIGTTKRPFTTSEQRFITVLLTSYVTDYVKNAPSPPPDWKVRTTIHCSCADCDSLRTFINDLHAKTKDFPMAEKRRKHLDQQIDKSYFTTSTIKLRSPYILRVEKTKARLVSNFIGWIKRAQAAQSELKRLSETAPLKEILGDNYNSIVEHKNLQIPNNVSPSLGELTNQNVRNTVQSTVSRKRPFGY</sequence>
<dbReference type="AlphaFoldDB" id="A0A4S3JMH6"/>
<accession>A0A4S3JMH6</accession>
<protein>
    <submittedName>
        <fullName evidence="1">Uncharacterized protein</fullName>
    </submittedName>
</protein>
<evidence type="ECO:0000313" key="1">
    <source>
        <dbReference type="EMBL" id="THC96695.1"/>
    </source>
</evidence>
<dbReference type="Proteomes" id="UP000308092">
    <property type="component" value="Unassembled WGS sequence"/>
</dbReference>
<keyword evidence="2" id="KW-1185">Reference proteome</keyword>
<gene>
    <name evidence="1" type="ORF">EYZ11_003850</name>
</gene>
<dbReference type="Gene3D" id="2.60.120.620">
    <property type="entry name" value="q2cbj1_9rhob like domain"/>
    <property type="match status" value="1"/>
</dbReference>
<dbReference type="EMBL" id="SOSA01000103">
    <property type="protein sequence ID" value="THC96695.1"/>
    <property type="molecule type" value="Genomic_DNA"/>
</dbReference>
<dbReference type="PANTHER" id="PTHR33099:SF7">
    <property type="entry name" value="MYND-TYPE DOMAIN-CONTAINING PROTEIN"/>
    <property type="match status" value="1"/>
</dbReference>
<organism evidence="1 2">
    <name type="scientific">Aspergillus tanneri</name>
    <dbReference type="NCBI Taxonomy" id="1220188"/>
    <lineage>
        <taxon>Eukaryota</taxon>
        <taxon>Fungi</taxon>
        <taxon>Dikarya</taxon>
        <taxon>Ascomycota</taxon>
        <taxon>Pezizomycotina</taxon>
        <taxon>Eurotiomycetes</taxon>
        <taxon>Eurotiomycetidae</taxon>
        <taxon>Eurotiales</taxon>
        <taxon>Aspergillaceae</taxon>
        <taxon>Aspergillus</taxon>
        <taxon>Aspergillus subgen. Circumdati</taxon>
    </lineage>
</organism>
<name>A0A4S3JMH6_9EURO</name>
<dbReference type="VEuPathDB" id="FungiDB:EYZ11_003850"/>
<comment type="caution">
    <text evidence="1">The sequence shown here is derived from an EMBL/GenBank/DDBJ whole genome shotgun (WGS) entry which is preliminary data.</text>
</comment>
<evidence type="ECO:0000313" key="2">
    <source>
        <dbReference type="Proteomes" id="UP000308092"/>
    </source>
</evidence>
<proteinExistence type="predicted"/>